<keyword evidence="4" id="KW-1185">Reference proteome</keyword>
<feature type="domain" description="DUF58" evidence="2">
    <location>
        <begin position="159"/>
        <end position="326"/>
    </location>
</feature>
<dbReference type="PANTHER" id="PTHR34351:SF2">
    <property type="entry name" value="DUF58 DOMAIN-CONTAINING PROTEIN"/>
    <property type="match status" value="1"/>
</dbReference>
<dbReference type="PANTHER" id="PTHR34351">
    <property type="entry name" value="SLR1927 PROTEIN-RELATED"/>
    <property type="match status" value="1"/>
</dbReference>
<evidence type="ECO:0000313" key="3">
    <source>
        <dbReference type="EMBL" id="GED60081.1"/>
    </source>
</evidence>
<evidence type="ECO:0000256" key="1">
    <source>
        <dbReference type="SAM" id="MobiDB-lite"/>
    </source>
</evidence>
<reference evidence="3 4" key="1">
    <citation type="submission" date="2019-06" db="EMBL/GenBank/DDBJ databases">
        <title>Whole genome shotgun sequence of Brevibacillus formosus NBRC 15716.</title>
        <authorList>
            <person name="Hosoyama A."/>
            <person name="Uohara A."/>
            <person name="Ohji S."/>
            <person name="Ichikawa N."/>
        </authorList>
    </citation>
    <scope>NUCLEOTIDE SEQUENCE [LARGE SCALE GENOMIC DNA]</scope>
    <source>
        <strain evidence="3 4">NBRC 15716</strain>
    </source>
</reference>
<proteinExistence type="predicted"/>
<dbReference type="Pfam" id="PF01882">
    <property type="entry name" value="DUF58"/>
    <property type="match status" value="1"/>
</dbReference>
<feature type="region of interest" description="Disordered" evidence="1">
    <location>
        <begin position="139"/>
        <end position="158"/>
    </location>
</feature>
<sequence length="350" mass="39670">MSKWVSLEWSSDQTRVLSGTPVHITVRLHNRSWLPLPATWLRFTLPEHVAVEGADEVRILNHRTSVRLRFDLPMRQSASRTLILIPNKRGTVWLTDVQSETLPLLGEEPTAMTLSISFSLLVYPLPLALSPVVLAESEPDGNRLSRQRQQDDPTFQRGVRSYMPGDRFKHIHWKATAKTGSLETRLFEYTAHPNWRIVGHILPSYEPLMQKYNDTTNERTISCLAALAGLCRRKSVGYELYLTVKQRGREHFHLPAGSGKAHHLHVMTQLAQIHHFVTTPLAPVLRRLEGAHGKEAILIVTPRMDPSVQASAERLIQCGHQVAVLDVSSDPVTIQRFDHARLKKRSVMMG</sequence>
<comment type="caution">
    <text evidence="3">The sequence shown here is derived from an EMBL/GenBank/DDBJ whole genome shotgun (WGS) entry which is preliminary data.</text>
</comment>
<gene>
    <name evidence="3" type="ORF">BFO01nite_42130</name>
</gene>
<dbReference type="InterPro" id="IPR002881">
    <property type="entry name" value="DUF58"/>
</dbReference>
<organism evidence="3 4">
    <name type="scientific">Brevibacillus formosus</name>
    <dbReference type="NCBI Taxonomy" id="54913"/>
    <lineage>
        <taxon>Bacteria</taxon>
        <taxon>Bacillati</taxon>
        <taxon>Bacillota</taxon>
        <taxon>Bacilli</taxon>
        <taxon>Bacillales</taxon>
        <taxon>Paenibacillaceae</taxon>
        <taxon>Brevibacillus</taxon>
    </lineage>
</organism>
<dbReference type="EMBL" id="BJOL01000027">
    <property type="protein sequence ID" value="GED60081.1"/>
    <property type="molecule type" value="Genomic_DNA"/>
</dbReference>
<feature type="compositionally biased region" description="Basic and acidic residues" evidence="1">
    <location>
        <begin position="140"/>
        <end position="151"/>
    </location>
</feature>
<dbReference type="Proteomes" id="UP000319498">
    <property type="component" value="Unassembled WGS sequence"/>
</dbReference>
<evidence type="ECO:0000259" key="2">
    <source>
        <dbReference type="Pfam" id="PF01882"/>
    </source>
</evidence>
<protein>
    <recommendedName>
        <fullName evidence="2">DUF58 domain-containing protein</fullName>
    </recommendedName>
</protein>
<accession>A0ABQ0T9W2</accession>
<evidence type="ECO:0000313" key="4">
    <source>
        <dbReference type="Proteomes" id="UP000319498"/>
    </source>
</evidence>
<name>A0ABQ0T9W2_9BACL</name>